<name>A0ABD0QLL9_CIRMR</name>
<evidence type="ECO:0000256" key="1">
    <source>
        <dbReference type="ARBA" id="ARBA00004370"/>
    </source>
</evidence>
<comment type="subcellular location">
    <subcellularLocation>
        <location evidence="1">Membrane</location>
    </subcellularLocation>
</comment>
<feature type="non-terminal residue" evidence="4">
    <location>
        <position position="52"/>
    </location>
</feature>
<comment type="caution">
    <text evidence="4">The sequence shown here is derived from an EMBL/GenBank/DDBJ whole genome shotgun (WGS) entry which is preliminary data.</text>
</comment>
<dbReference type="InterPro" id="IPR002165">
    <property type="entry name" value="Plexin_repeat"/>
</dbReference>
<sequence>CGLCLKADSMFECGWCLADKKCLLKQHCPSPEHNWMHQGRRNVRCSHPRITK</sequence>
<evidence type="ECO:0008006" key="6">
    <source>
        <dbReference type="Google" id="ProtNLM"/>
    </source>
</evidence>
<proteinExistence type="predicted"/>
<evidence type="ECO:0000256" key="2">
    <source>
        <dbReference type="ARBA" id="ARBA00023136"/>
    </source>
</evidence>
<dbReference type="EMBL" id="JAMKFB020000008">
    <property type="protein sequence ID" value="KAL0187132.1"/>
    <property type="molecule type" value="Genomic_DNA"/>
</dbReference>
<dbReference type="AlphaFoldDB" id="A0ABD0QLL9"/>
<gene>
    <name evidence="4" type="ORF">M9458_018802</name>
</gene>
<organism evidence="4 5">
    <name type="scientific">Cirrhinus mrigala</name>
    <name type="common">Mrigala</name>
    <dbReference type="NCBI Taxonomy" id="683832"/>
    <lineage>
        <taxon>Eukaryota</taxon>
        <taxon>Metazoa</taxon>
        <taxon>Chordata</taxon>
        <taxon>Craniata</taxon>
        <taxon>Vertebrata</taxon>
        <taxon>Euteleostomi</taxon>
        <taxon>Actinopterygii</taxon>
        <taxon>Neopterygii</taxon>
        <taxon>Teleostei</taxon>
        <taxon>Ostariophysi</taxon>
        <taxon>Cypriniformes</taxon>
        <taxon>Cyprinidae</taxon>
        <taxon>Labeoninae</taxon>
        <taxon>Labeonini</taxon>
        <taxon>Cirrhinus</taxon>
    </lineage>
</organism>
<dbReference type="Gene3D" id="3.30.1680.10">
    <property type="entry name" value="ligand-binding face of the semaphorins, domain 2"/>
    <property type="match status" value="1"/>
</dbReference>
<dbReference type="Pfam" id="PF01437">
    <property type="entry name" value="PSI"/>
    <property type="match status" value="1"/>
</dbReference>
<feature type="non-terminal residue" evidence="4">
    <location>
        <position position="1"/>
    </location>
</feature>
<dbReference type="SUPFAM" id="SSF103575">
    <property type="entry name" value="Plexin repeat"/>
    <property type="match status" value="1"/>
</dbReference>
<evidence type="ECO:0000313" key="4">
    <source>
        <dbReference type="EMBL" id="KAL0187132.1"/>
    </source>
</evidence>
<reference evidence="4 5" key="1">
    <citation type="submission" date="2024-05" db="EMBL/GenBank/DDBJ databases">
        <title>Genome sequencing and assembly of Indian major carp, Cirrhinus mrigala (Hamilton, 1822).</title>
        <authorList>
            <person name="Mohindra V."/>
            <person name="Chowdhury L.M."/>
            <person name="Lal K."/>
            <person name="Jena J.K."/>
        </authorList>
    </citation>
    <scope>NUCLEOTIDE SEQUENCE [LARGE SCALE GENOMIC DNA]</scope>
    <source>
        <strain evidence="4">CM1030</strain>
        <tissue evidence="4">Blood</tissue>
    </source>
</reference>
<evidence type="ECO:0000256" key="3">
    <source>
        <dbReference type="ARBA" id="ARBA00023180"/>
    </source>
</evidence>
<keyword evidence="5" id="KW-1185">Reference proteome</keyword>
<keyword evidence="3" id="KW-0325">Glycoprotein</keyword>
<accession>A0ABD0QLL9</accession>
<dbReference type="GO" id="GO:0016020">
    <property type="term" value="C:membrane"/>
    <property type="evidence" value="ECO:0007669"/>
    <property type="project" value="UniProtKB-SubCell"/>
</dbReference>
<evidence type="ECO:0000313" key="5">
    <source>
        <dbReference type="Proteomes" id="UP001529510"/>
    </source>
</evidence>
<protein>
    <recommendedName>
        <fullName evidence="6">PSI domain-containing protein</fullName>
    </recommendedName>
</protein>
<keyword evidence="2" id="KW-0472">Membrane</keyword>
<dbReference type="Proteomes" id="UP001529510">
    <property type="component" value="Unassembled WGS sequence"/>
</dbReference>